<dbReference type="SUPFAM" id="SSF56935">
    <property type="entry name" value="Porins"/>
    <property type="match status" value="1"/>
</dbReference>
<reference evidence="2 3" key="1">
    <citation type="submission" date="2021-07" db="EMBL/GenBank/DDBJ databases">
        <title>Sphingomonas sp.</title>
        <authorList>
            <person name="Feng G."/>
            <person name="Li J."/>
            <person name="Pan M."/>
        </authorList>
    </citation>
    <scope>NUCLEOTIDE SEQUENCE [LARGE SCALE GENOMIC DNA]</scope>
    <source>
        <strain evidence="2 3">RRHST34</strain>
    </source>
</reference>
<comment type="caution">
    <text evidence="2">The sequence shown here is derived from an EMBL/GenBank/DDBJ whole genome shotgun (WGS) entry which is preliminary data.</text>
</comment>
<gene>
    <name evidence="2" type="ORF">KZ820_08760</name>
</gene>
<evidence type="ECO:0000313" key="3">
    <source>
        <dbReference type="Proteomes" id="UP000759103"/>
    </source>
</evidence>
<keyword evidence="3" id="KW-1185">Reference proteome</keyword>
<keyword evidence="1" id="KW-0732">Signal</keyword>
<evidence type="ECO:0000313" key="2">
    <source>
        <dbReference type="EMBL" id="MBW6530824.1"/>
    </source>
</evidence>
<dbReference type="EMBL" id="JAHXZN010000002">
    <property type="protein sequence ID" value="MBW6530824.1"/>
    <property type="molecule type" value="Genomic_DNA"/>
</dbReference>
<sequence>MTRRLRAGVALPLGAALAVLPSALAEAQTTRFIVDGQAGVGYSTNPFVIDDNDTGSAFTELSITPQLVRLDEKGEAALSAYYRRTDYFTRYDSADSYGVEARARRQLSQTFNAHAVVSYDSSIIGQSSYGLVGVLDPSLPPDLGTPDIALLGLRQRQKSLVAAVGADLRISTRDTVNGELRASRISYADSGILTSSTTKSATLGWSHAVSARTSVGLQGSGSWTSFERQRTSGAFYQPQVTLTHQFSSSVTVTAALGALFITSRTPLGTTHSTGISGNIFACKAGQRSNTCFRAYSDAQPTGFGDISKRQGAGLDYSYQVRENDVVRASVDYSRVQETSNLLQARNASFITGGASYEHGFSRRLFGGVAGGYRRATGGGRDWPSDLNVKVFVRARWGDTQ</sequence>
<accession>A0ABS7BMY7</accession>
<feature type="chain" id="PRO_5047095980" evidence="1">
    <location>
        <begin position="28"/>
        <end position="400"/>
    </location>
</feature>
<proteinExistence type="predicted"/>
<evidence type="ECO:0000256" key="1">
    <source>
        <dbReference type="SAM" id="SignalP"/>
    </source>
</evidence>
<protein>
    <submittedName>
        <fullName evidence="2">Uncharacterized protein</fullName>
    </submittedName>
</protein>
<name>A0ABS7BMY7_9SPHN</name>
<feature type="signal peptide" evidence="1">
    <location>
        <begin position="1"/>
        <end position="27"/>
    </location>
</feature>
<dbReference type="Proteomes" id="UP000759103">
    <property type="component" value="Unassembled WGS sequence"/>
</dbReference>
<organism evidence="2 3">
    <name type="scientific">Sphingomonas citri</name>
    <dbReference type="NCBI Taxonomy" id="2862499"/>
    <lineage>
        <taxon>Bacteria</taxon>
        <taxon>Pseudomonadati</taxon>
        <taxon>Pseudomonadota</taxon>
        <taxon>Alphaproteobacteria</taxon>
        <taxon>Sphingomonadales</taxon>
        <taxon>Sphingomonadaceae</taxon>
        <taxon>Sphingomonas</taxon>
    </lineage>
</organism>